<dbReference type="PANTHER" id="PTHR46179:SF13">
    <property type="entry name" value="C2H2-TYPE DOMAIN-CONTAINING PROTEIN"/>
    <property type="match status" value="1"/>
</dbReference>
<proteinExistence type="predicted"/>
<name>A0AAN7YUN0_9PEZI</name>
<dbReference type="EMBL" id="JAVRRL010000001">
    <property type="protein sequence ID" value="KAK5118931.1"/>
    <property type="molecule type" value="Genomic_DNA"/>
</dbReference>
<dbReference type="PROSITE" id="PS50157">
    <property type="entry name" value="ZINC_FINGER_C2H2_2"/>
    <property type="match status" value="2"/>
</dbReference>
<evidence type="ECO:0000256" key="4">
    <source>
        <dbReference type="ARBA" id="ARBA00022833"/>
    </source>
</evidence>
<dbReference type="AlphaFoldDB" id="A0AAN7YUN0"/>
<comment type="caution">
    <text evidence="11">The sequence shown here is derived from an EMBL/GenBank/DDBJ whole genome shotgun (WGS) entry which is preliminary data.</text>
</comment>
<keyword evidence="2" id="KW-0479">Metal-binding</keyword>
<evidence type="ECO:0000313" key="11">
    <source>
        <dbReference type="EMBL" id="KAK5118931.1"/>
    </source>
</evidence>
<evidence type="ECO:0000256" key="3">
    <source>
        <dbReference type="ARBA" id="ARBA00022771"/>
    </source>
</evidence>
<dbReference type="PROSITE" id="PS00028">
    <property type="entry name" value="ZINC_FINGER_C2H2_1"/>
    <property type="match status" value="1"/>
</dbReference>
<dbReference type="InterPro" id="IPR013087">
    <property type="entry name" value="Znf_C2H2_type"/>
</dbReference>
<keyword evidence="6" id="KW-0804">Transcription</keyword>
<keyword evidence="5" id="KW-0805">Transcription regulation</keyword>
<evidence type="ECO:0000256" key="8">
    <source>
        <dbReference type="PROSITE-ProRule" id="PRU00042"/>
    </source>
</evidence>
<feature type="region of interest" description="Disordered" evidence="9">
    <location>
        <begin position="290"/>
        <end position="346"/>
    </location>
</feature>
<evidence type="ECO:0000256" key="6">
    <source>
        <dbReference type="ARBA" id="ARBA00023163"/>
    </source>
</evidence>
<sequence length="532" mass="60404">MPAARPLHGTENTPPYTNNLANVTKDATRKQPPMRKVKCTYSDCQEMFPDQKAMRRHKKYNDEHDYCKPCDIDFQDFETFTQHKVTMMDEFQRNRKHVANDARPKHIVCEFCGEDFETFGGRRLHRERTHQAEQQIKCPGCCALFTRAGYMIGHLEEGDCPEISGYEFTATVRHKHVLKAIMEDPGTFQERLCESRAFASNGRPGDIPEQEGAVEDDDEGGTTLLEQDDEDQSYGIRPLQPEVDLISTNVPLTRVNLESWPRLPGRNTASKLTSSMAGLSLAGHDIRAAESEKSELTSRPGGNKVKTVSYTESYSAHSSPTDDRSIGDNSETVSTSTITSGPQPVHVAWTAGNTSDRLFEKVKLPPSELHTNTEPMAEIEPDTSRNLLYERWYDSNSGDYDVDAFYHMVFERYVCPFPQCDINECQYDIPSDLEAHMQMVHLELRFVCPGCLKRFDRASKQVSHMESNGNCRVKEMDHFMEYLNYVTGGFIKAKYLQMPFVVQPSSALLKMGQHPLNGVKALEYTGKLPHER</sequence>
<feature type="compositionally biased region" description="Acidic residues" evidence="9">
    <location>
        <begin position="208"/>
        <end position="232"/>
    </location>
</feature>
<dbReference type="GO" id="GO:0008270">
    <property type="term" value="F:zinc ion binding"/>
    <property type="evidence" value="ECO:0007669"/>
    <property type="project" value="UniProtKB-KW"/>
</dbReference>
<feature type="compositionally biased region" description="Polar residues" evidence="9">
    <location>
        <begin position="327"/>
        <end position="342"/>
    </location>
</feature>
<accession>A0AAN7YUN0</accession>
<evidence type="ECO:0000256" key="1">
    <source>
        <dbReference type="ARBA" id="ARBA00004123"/>
    </source>
</evidence>
<feature type="domain" description="C2H2-type" evidence="10">
    <location>
        <begin position="107"/>
        <end position="135"/>
    </location>
</feature>
<keyword evidence="4" id="KW-0862">Zinc</keyword>
<keyword evidence="3 8" id="KW-0863">Zinc-finger</keyword>
<comment type="subcellular location">
    <subcellularLocation>
        <location evidence="1">Nucleus</location>
    </subcellularLocation>
</comment>
<evidence type="ECO:0000256" key="7">
    <source>
        <dbReference type="ARBA" id="ARBA00023242"/>
    </source>
</evidence>
<dbReference type="SMART" id="SM00355">
    <property type="entry name" value="ZnF_C2H2"/>
    <property type="match status" value="4"/>
</dbReference>
<dbReference type="GO" id="GO:0005634">
    <property type="term" value="C:nucleus"/>
    <property type="evidence" value="ECO:0007669"/>
    <property type="project" value="UniProtKB-SubCell"/>
</dbReference>
<evidence type="ECO:0000313" key="12">
    <source>
        <dbReference type="Proteomes" id="UP001310890"/>
    </source>
</evidence>
<feature type="compositionally biased region" description="Polar residues" evidence="9">
    <location>
        <begin position="306"/>
        <end position="319"/>
    </location>
</feature>
<reference evidence="11" key="1">
    <citation type="submission" date="2023-08" db="EMBL/GenBank/DDBJ databases">
        <title>Black Yeasts Isolated from many extreme environments.</title>
        <authorList>
            <person name="Coleine C."/>
            <person name="Stajich J.E."/>
            <person name="Selbmann L."/>
        </authorList>
    </citation>
    <scope>NUCLEOTIDE SEQUENCE</scope>
    <source>
        <strain evidence="11">CCFEE 5401</strain>
    </source>
</reference>
<protein>
    <recommendedName>
        <fullName evidence="10">C2H2-type domain-containing protein</fullName>
    </recommendedName>
</protein>
<evidence type="ECO:0000256" key="2">
    <source>
        <dbReference type="ARBA" id="ARBA00022723"/>
    </source>
</evidence>
<keyword evidence="7" id="KW-0539">Nucleus</keyword>
<dbReference type="Proteomes" id="UP001310890">
    <property type="component" value="Unassembled WGS sequence"/>
</dbReference>
<evidence type="ECO:0000259" key="10">
    <source>
        <dbReference type="PROSITE" id="PS50157"/>
    </source>
</evidence>
<feature type="domain" description="C2H2-type" evidence="10">
    <location>
        <begin position="37"/>
        <end position="69"/>
    </location>
</feature>
<dbReference type="GO" id="GO:0006357">
    <property type="term" value="P:regulation of transcription by RNA polymerase II"/>
    <property type="evidence" value="ECO:0007669"/>
    <property type="project" value="TreeGrafter"/>
</dbReference>
<organism evidence="11 12">
    <name type="scientific">Meristemomyces frigidus</name>
    <dbReference type="NCBI Taxonomy" id="1508187"/>
    <lineage>
        <taxon>Eukaryota</taxon>
        <taxon>Fungi</taxon>
        <taxon>Dikarya</taxon>
        <taxon>Ascomycota</taxon>
        <taxon>Pezizomycotina</taxon>
        <taxon>Dothideomycetes</taxon>
        <taxon>Dothideomycetidae</taxon>
        <taxon>Mycosphaerellales</taxon>
        <taxon>Teratosphaeriaceae</taxon>
        <taxon>Meristemomyces</taxon>
    </lineage>
</organism>
<gene>
    <name evidence="11" type="ORF">LTR62_000142</name>
</gene>
<dbReference type="PANTHER" id="PTHR46179">
    <property type="entry name" value="ZINC FINGER PROTEIN"/>
    <property type="match status" value="1"/>
</dbReference>
<evidence type="ECO:0000256" key="9">
    <source>
        <dbReference type="SAM" id="MobiDB-lite"/>
    </source>
</evidence>
<feature type="region of interest" description="Disordered" evidence="9">
    <location>
        <begin position="199"/>
        <end position="239"/>
    </location>
</feature>
<dbReference type="InterPro" id="IPR051061">
    <property type="entry name" value="Zinc_finger_trans_reg"/>
</dbReference>
<dbReference type="Gene3D" id="3.30.160.60">
    <property type="entry name" value="Classic Zinc Finger"/>
    <property type="match status" value="2"/>
</dbReference>
<evidence type="ECO:0000256" key="5">
    <source>
        <dbReference type="ARBA" id="ARBA00023015"/>
    </source>
</evidence>